<evidence type="ECO:0000313" key="2">
    <source>
        <dbReference type="Proteomes" id="UP001459277"/>
    </source>
</evidence>
<accession>A0AAW2DM79</accession>
<comment type="caution">
    <text evidence="1">The sequence shown here is derived from an EMBL/GenBank/DDBJ whole genome shotgun (WGS) entry which is preliminary data.</text>
</comment>
<reference evidence="1 2" key="1">
    <citation type="submission" date="2024-01" db="EMBL/GenBank/DDBJ databases">
        <title>A telomere-to-telomere, gap-free genome of sweet tea (Lithocarpus litseifolius).</title>
        <authorList>
            <person name="Zhou J."/>
        </authorList>
    </citation>
    <scope>NUCLEOTIDE SEQUENCE [LARGE SCALE GENOMIC DNA]</scope>
    <source>
        <strain evidence="1">Zhou-2022a</strain>
        <tissue evidence="1">Leaf</tissue>
    </source>
</reference>
<dbReference type="PANTHER" id="PTHR31973:SF195">
    <property type="entry name" value="MUDR FAMILY TRANSPOSASE"/>
    <property type="match status" value="1"/>
</dbReference>
<name>A0AAW2DM79_9ROSI</name>
<evidence type="ECO:0000313" key="1">
    <source>
        <dbReference type="EMBL" id="KAL0010892.1"/>
    </source>
</evidence>
<dbReference type="EMBL" id="JAZDWU010000002">
    <property type="protein sequence ID" value="KAL0010892.1"/>
    <property type="molecule type" value="Genomic_DNA"/>
</dbReference>
<dbReference type="PANTHER" id="PTHR31973">
    <property type="entry name" value="POLYPROTEIN, PUTATIVE-RELATED"/>
    <property type="match status" value="1"/>
</dbReference>
<dbReference type="Proteomes" id="UP001459277">
    <property type="component" value="Unassembled WGS sequence"/>
</dbReference>
<protein>
    <submittedName>
        <fullName evidence="1">Uncharacterized protein</fullName>
    </submittedName>
</protein>
<sequence>MVTVYVGLDTCIRIKVRNDGRMMNCNFIASNILKKLCEDHTTPIKHLRSRIELKYEGHKPSYYKVWDAKQKLIEKIFGNWEESYQRLQKLLMEYIYQDPTTQVFYRTTHTGEDDTVFLHYVFWSFGPCIDGFKYCKPVISIDGTYLYGKYQGKLLVAMATDANDKVVKFDTIMESIKQVKIEAIRNKKKVTGKDGKEKNQDYLPYTYLINEYVDMWTQSHDGRRRFGAMTTNILECFNGVLKGARRLPIATMVEFTWSKLVGYFHDWHKEITRELLEGKKWSTHAFSTWEENRRKFEKHYLKAFSN</sequence>
<gene>
    <name evidence="1" type="ORF">SO802_006000</name>
</gene>
<keyword evidence="2" id="KW-1185">Reference proteome</keyword>
<dbReference type="AlphaFoldDB" id="A0AAW2DM79"/>
<organism evidence="1 2">
    <name type="scientific">Lithocarpus litseifolius</name>
    <dbReference type="NCBI Taxonomy" id="425828"/>
    <lineage>
        <taxon>Eukaryota</taxon>
        <taxon>Viridiplantae</taxon>
        <taxon>Streptophyta</taxon>
        <taxon>Embryophyta</taxon>
        <taxon>Tracheophyta</taxon>
        <taxon>Spermatophyta</taxon>
        <taxon>Magnoliopsida</taxon>
        <taxon>eudicotyledons</taxon>
        <taxon>Gunneridae</taxon>
        <taxon>Pentapetalae</taxon>
        <taxon>rosids</taxon>
        <taxon>fabids</taxon>
        <taxon>Fagales</taxon>
        <taxon>Fagaceae</taxon>
        <taxon>Lithocarpus</taxon>
    </lineage>
</organism>
<proteinExistence type="predicted"/>